<dbReference type="Pfam" id="PF06224">
    <property type="entry name" value="AlkZ-like"/>
    <property type="match status" value="1"/>
</dbReference>
<comment type="caution">
    <text evidence="1">The sequence shown here is derived from an EMBL/GenBank/DDBJ whole genome shotgun (WGS) entry which is preliminary data.</text>
</comment>
<dbReference type="EMBL" id="JASNUO010000011">
    <property type="protein sequence ID" value="MDK4248318.1"/>
    <property type="molecule type" value="Genomic_DNA"/>
</dbReference>
<dbReference type="InterPro" id="IPR009351">
    <property type="entry name" value="AlkZ-like"/>
</dbReference>
<sequence length="323" mass="35912">MMTLNRRERARMRLAAQGLTAQRWHTAAEAVRAFGVTQGQDLHSVRRSLALRATDESDKSEIVRGYAMRNTLFAASVKDMGWITELCAKPRKGDAAVREAVLQLIDAPLTRAELKARAARALPELPFWHVVRIAMESGHACYVGEEQLITPVELDGLEALFNGDSVAATTELMTRYFRTHGPATLQDFAWWSKLPQKLIRPAAENLPDDLIRIGREGEELVSTEVLELPEVRRKKSVLLLGAFDEYILGYQDRLLPCQRICTTRSFPGTRAFSAAPSLLTAKCAACGISRGLRTGVFPPTRHAAWNGSGKTAEKCVKQMRILK</sequence>
<protein>
    <submittedName>
        <fullName evidence="1">Crosslink repair DNA glycosylase YcaQ family protein</fullName>
    </submittedName>
</protein>
<dbReference type="PANTHER" id="PTHR38479:SF2">
    <property type="entry name" value="WINGED HELIX DNA-BINDING DOMAIN-CONTAINING PROTEIN"/>
    <property type="match status" value="1"/>
</dbReference>
<name>A0ABT7FRT7_9CORY</name>
<evidence type="ECO:0000313" key="2">
    <source>
        <dbReference type="Proteomes" id="UP001239414"/>
    </source>
</evidence>
<dbReference type="PANTHER" id="PTHR38479">
    <property type="entry name" value="LMO0824 PROTEIN"/>
    <property type="match status" value="1"/>
</dbReference>
<dbReference type="RefSeq" id="WP_284610761.1">
    <property type="nucleotide sequence ID" value="NZ_JASNUO010000011.1"/>
</dbReference>
<reference evidence="1 2" key="1">
    <citation type="submission" date="2023-05" db="EMBL/GenBank/DDBJ databases">
        <title>Metabolic capabilities are highly conserved among human nasal-associated Corynebacterium species in pangenomic analyses.</title>
        <authorList>
            <person name="Tran T.H."/>
            <person name="Roberts A.Q."/>
            <person name="Escapa I.F."/>
            <person name="Gao W."/>
            <person name="Conlan S."/>
            <person name="Kong H."/>
            <person name="Segre J.A."/>
            <person name="Kelly M.S."/>
            <person name="Lemon K.P."/>
        </authorList>
    </citation>
    <scope>NUCLEOTIDE SEQUENCE [LARGE SCALE GENOMIC DNA]</scope>
    <source>
        <strain evidence="1 2">KPL3802</strain>
    </source>
</reference>
<keyword evidence="2" id="KW-1185">Reference proteome</keyword>
<accession>A0ABT7FRT7</accession>
<gene>
    <name evidence="1" type="ORF">QPX34_09875</name>
</gene>
<proteinExistence type="predicted"/>
<dbReference type="Proteomes" id="UP001239414">
    <property type="component" value="Unassembled WGS sequence"/>
</dbReference>
<organism evidence="1 2">
    <name type="scientific">Corynebacterium accolens</name>
    <dbReference type="NCBI Taxonomy" id="38284"/>
    <lineage>
        <taxon>Bacteria</taxon>
        <taxon>Bacillati</taxon>
        <taxon>Actinomycetota</taxon>
        <taxon>Actinomycetes</taxon>
        <taxon>Mycobacteriales</taxon>
        <taxon>Corynebacteriaceae</taxon>
        <taxon>Corynebacterium</taxon>
    </lineage>
</organism>
<evidence type="ECO:0000313" key="1">
    <source>
        <dbReference type="EMBL" id="MDK4248318.1"/>
    </source>
</evidence>